<feature type="non-terminal residue" evidence="1">
    <location>
        <position position="786"/>
    </location>
</feature>
<evidence type="ECO:0000313" key="1">
    <source>
        <dbReference type="EMBL" id="KAI4831655.1"/>
    </source>
</evidence>
<organism evidence="1 2">
    <name type="scientific">Chaenocephalus aceratus</name>
    <name type="common">Blackfin icefish</name>
    <name type="synonym">Chaenichthys aceratus</name>
    <dbReference type="NCBI Taxonomy" id="36190"/>
    <lineage>
        <taxon>Eukaryota</taxon>
        <taxon>Metazoa</taxon>
        <taxon>Chordata</taxon>
        <taxon>Craniata</taxon>
        <taxon>Vertebrata</taxon>
        <taxon>Euteleostomi</taxon>
        <taxon>Actinopterygii</taxon>
        <taxon>Neopterygii</taxon>
        <taxon>Teleostei</taxon>
        <taxon>Neoteleostei</taxon>
        <taxon>Acanthomorphata</taxon>
        <taxon>Eupercaria</taxon>
        <taxon>Perciformes</taxon>
        <taxon>Notothenioidei</taxon>
        <taxon>Channichthyidae</taxon>
        <taxon>Chaenocephalus</taxon>
    </lineage>
</organism>
<dbReference type="Proteomes" id="UP001057452">
    <property type="component" value="Chromosome 2"/>
</dbReference>
<name>A0ACB9XXR9_CHAAC</name>
<gene>
    <name evidence="1" type="ORF">KUCAC02_001190</name>
</gene>
<sequence length="786" mass="89872">MATLDQKSPNVLLQSLCCRITGKSEAEVAHQFQYAVRVIGSNYAPTIERDEFLVSEKIKKELLKQRREVDAALFSELHRKLQTQSVLKHRWSVLYLLLSLSEDPRKPSGRVGNYGALFAQALPRDAHSTPFYCTRPQSLALGYGERSAGLSASMGTSGISSLGVYTLNGPTVTPQSLLSGCSSASALAPLATRPLLGPPVPSSRVVRPRKDGEVSEAALVRDILYVFQGIDGKYIKMSAQENCYKIDSKVVLCKSLRDTSSRLAELGWLHNKVRKYTDARSLDRAFGLVGQSFCAALHQELKEYYRLLSVLHSQLQVEDEHGVMVCTESSLTLRRLLVWMCVCVRRAGTGDPQMRALVQHILSLVSNPILNFLYRWIYDGELEDTYHEFFVASDPNVKTDRLWHDKYSLRKSMIPTFITMEQASKVLLIGKSINFLHQVCQDRTPLGKITPASNSADTPRDTAELLSDLEGAFQEKIDAAYFDTSKYLLDVLNRNYLLLEHLQAMRRYLLLGQGDFIRHLMDLLKPELVRPATTLYQHNLTGILETAVRATNAQYDNAEILKRLDVRLLEVSPGDTGWDVFSLDYHVDGPIATVFTRECMGHYLRVFNFLWRAKRMEYTLTDIWKGQMCNAKLLKSMPELSGVLHQCHILASEMVHFIHQMQYYITFEVLECSWDELWNRVQQAQDLDHIIAAHDLFLDRNLLNQLRAIFDQIIEFQSAQDSLYRSALEELTLRLQFEERKQQKETEGQWGVTAEQEAEEKKRIQEFQETIPKMRSQLRILTHFYQ</sequence>
<reference evidence="1" key="1">
    <citation type="submission" date="2022-05" db="EMBL/GenBank/DDBJ databases">
        <title>Chromosome-level genome of Chaenocephalus aceratus.</title>
        <authorList>
            <person name="Park H."/>
        </authorList>
    </citation>
    <scope>NUCLEOTIDE SEQUENCE</scope>
    <source>
        <strain evidence="1">KU_202001</strain>
    </source>
</reference>
<accession>A0ACB9XXR9</accession>
<dbReference type="EMBL" id="CM043786">
    <property type="protein sequence ID" value="KAI4831655.1"/>
    <property type="molecule type" value="Genomic_DNA"/>
</dbReference>
<comment type="caution">
    <text evidence="1">The sequence shown here is derived from an EMBL/GenBank/DDBJ whole genome shotgun (WGS) entry which is preliminary data.</text>
</comment>
<evidence type="ECO:0000313" key="2">
    <source>
        <dbReference type="Proteomes" id="UP001057452"/>
    </source>
</evidence>
<proteinExistence type="predicted"/>
<keyword evidence="2" id="KW-1185">Reference proteome</keyword>
<protein>
    <submittedName>
        <fullName evidence="1">Uncharacterized protein</fullName>
    </submittedName>
</protein>